<keyword evidence="3" id="KW-0732">Signal</keyword>
<evidence type="ECO:0000313" key="4">
    <source>
        <dbReference type="EMBL" id="KAK8836277.1"/>
    </source>
</evidence>
<feature type="signal peptide" evidence="3">
    <location>
        <begin position="1"/>
        <end position="18"/>
    </location>
</feature>
<feature type="compositionally biased region" description="Low complexity" evidence="1">
    <location>
        <begin position="1575"/>
        <end position="1594"/>
    </location>
</feature>
<evidence type="ECO:0000313" key="5">
    <source>
        <dbReference type="Proteomes" id="UP001470230"/>
    </source>
</evidence>
<dbReference type="InterPro" id="IPR006626">
    <property type="entry name" value="PbH1"/>
</dbReference>
<keyword evidence="5" id="KW-1185">Reference proteome</keyword>
<evidence type="ECO:0008006" key="6">
    <source>
        <dbReference type="Google" id="ProtNLM"/>
    </source>
</evidence>
<evidence type="ECO:0000256" key="1">
    <source>
        <dbReference type="SAM" id="MobiDB-lite"/>
    </source>
</evidence>
<feature type="compositionally biased region" description="Low complexity" evidence="1">
    <location>
        <begin position="1604"/>
        <end position="1670"/>
    </location>
</feature>
<keyword evidence="2" id="KW-1133">Transmembrane helix</keyword>
<organism evidence="4 5">
    <name type="scientific">Tritrichomonas musculus</name>
    <dbReference type="NCBI Taxonomy" id="1915356"/>
    <lineage>
        <taxon>Eukaryota</taxon>
        <taxon>Metamonada</taxon>
        <taxon>Parabasalia</taxon>
        <taxon>Tritrichomonadida</taxon>
        <taxon>Tritrichomonadidae</taxon>
        <taxon>Tritrichomonas</taxon>
    </lineage>
</organism>
<sequence>MFIFFFYILFKIIPPGKIQTISRNKNAKTILCENVENEKYGPTTTKDHYFIGCESTTTMSIKNCNFTDITLKSITWAHLMLFIKADAIIISNIFTRIAYNEKFIKLQEPNEKSSFIFQSNKVDDCHQLNGKAQPLINSLYYDNDIRHNIILLNKNTQTRAFEMEYHRGCKFINNYIKYANYDAGSSALLCNQAGQTTKDEIVISDCIFTECKGSKEGSIMGLFNVDYEITITNTTIEHSMNDYIYQKNSWSDKYYKGYFIQIQCSNNPAKANFIGCNFANLQSNAQSGGGIGLLLTNNNEHELYFEKTKFEHITFTHPNYCGGAISFSYEVEQNRKTKVKITNCTFNDISSPHGGGAVYYNAPRSLTIEKTKFINTHSNTDSDQKGGAIYVEYSSEMGPILIKDCYFEETESRYAGGIYIDWNTGSTSEIKIEGCHFNKTKAVFNGFAIMIQQSNSNTVTITNCYFIDCTNNPNYFAIVLDVSNLNFNFNTMTYSDPNIGGGCLYLEKVVNHNFIGNLFQNYKFDDSRGDTGGLYCYDLEGLVSFKFINNTFDNAMGNNQGRCIRFSKIPNNLVTFENNTIKNCPAGGPLVFLHFTNAIDEFTIKTSKFINNTFSEYWDNRNDAQLTPQFWIENPKNDKYEVKLNLKFDQCLFEKNVSPREGGAFRYGKSDSLINTKVIFQTCEFHENNAAKGGSAICIDTYQGCEINDCKFIKNRSEEGFGTINVKTDFPLSDPRDPTLLIIGSTFKENECKEGHAIYLAECTFAIKIMKCTFIDCGKNDYVISIKTRPQSVLIENNTIHFTILEQTAAPLFIYTENYVLKENIFQNIKNTVVRSYGQSKDDKGFQIIDNTFSKCSGDSVIDVENLIRFTPVFKGNTFIDITVLSQLMSLKLRNDIYDVTFDNNTFQNFAINSHFGGIGLEVDHESEVISISLSFKTCFFINNNNKEREQKGSAISCDRSQNSGNLQLTIEDCYFERNQNEGKGCAIYANIKNAITIDNCIFTDNIGSEKGSIYIVPDDSEISQIPIVISNCNFKHNQINDFSSIYVEPGLQRSIKVISCIFENEKGGIVLDDFKNGAEINGNHFLNTQAKSALIIKHYADSDSDSDKIVITGCTFDSCTGIDNKCFDIISNTRDFKFENNIIKNNVGTGHANYFGSFDFNKKISTFEVFNTSFINNVCSSLYGGGIGIQFLGIEQLNFNKCEFKENGAKQDSTKSRPTQNADQFYYNGDGGAIQLGYICTMNSLNVNFYECNFTNNLAQRHGGAIAIQTSMIVNIEGCLFESNIANYNFDDSSADLLTENHFHKKIEGRGGAIYINPSYTYDDTSLDCKAPDHSIQSVKITNCNFVKNNGFDGYGIYIEGDDINVPFTIEKNNFIDNYNKKNYNNDEYQIYGAVITTELTCIKEEQINADNIFSYSIPQLKVRNISYVDHYGKTPSQGFTKSEAFTQSDFIPTNTYTGSHLFSKSSHFSNTKDFSNSRLFSQTKAFSATGHFTKSKQFTATGHFTKSKQFTKSDLFTKSQTFTATGGFSKTKSFSGSNKFTFSNSFTKSQLFTQTNHFSPSIEFTQISQSDSDSISSEIIDESSSIVESSSDAAVQSSTTVNIESSSDIEAESSSNIAAESSSDIEVESSSNIAAESSSDIEVESSSNIASESSSNIAAESSSNIEAESSSDIEAESSSNIASESSSNIEAESSSNIEAESSSNIASESSSNIASESSSNIEAESSSNIASESSSDIEAESSSNIAAESSSDIEAESSSNIEAESSSNIEAESSSNIAAESSSNIASESSSDIEVESSSNIEAESSSNIAAESSSNIASESSSDIEVESSSNIAAESSSDIAAESSSNKADESSSIVIESSKAIDEPSDSIAQSSTNEIAESSSSSNDESLTSKIGESSEELSHPIDESTNEVGVSSSIDESLSDDAEESSSNEITEPPSEPKCKVYEDDVITYLDSCKYSPNSNGNKFVYVYVLSSNFTRSRDETSGGAININYCGIHCNNTCFIDCVAQSGGGGAIYVKNPINTENNATFIDLLFLRCVADYGGAIYHYSDSEQFDVLFLRCHFEKNKALLTRPSRGSKDFLFGGSALFLTCKNSLVQNCTFVRNLNGGAVKICNKFENNYNSKSIGLEKSQNKVSILGCNFEQDENSKNSIFYDDKKDGDSIEVVDCDFKGKLQKGSHYIDGEINVKEKIHVSSCNFENDVNDAVGYKLAGKIRSKTMFNNSNCIIFTIITVSLMIMLIIIRYNFLLEKSVGNKSLGVQDQLLKDDLSNENQDILV</sequence>
<feature type="compositionally biased region" description="Low complexity" evidence="1">
    <location>
        <begin position="1876"/>
        <end position="1895"/>
    </location>
</feature>
<dbReference type="SMART" id="SM00710">
    <property type="entry name" value="PbH1"/>
    <property type="match status" value="21"/>
</dbReference>
<feature type="compositionally biased region" description="Low complexity" evidence="1">
    <location>
        <begin position="1678"/>
        <end position="1850"/>
    </location>
</feature>
<keyword evidence="2" id="KW-0472">Membrane</keyword>
<feature type="region of interest" description="Disordered" evidence="1">
    <location>
        <begin position="1575"/>
        <end position="1945"/>
    </location>
</feature>
<dbReference type="PANTHER" id="PTHR35151">
    <property type="entry name" value="ELONGATION FACTOR 1 BETA CENTRAL ACIDIC REGION EUKARYOTE DOMAIN-CONTAINING PROTEIN"/>
    <property type="match status" value="1"/>
</dbReference>
<feature type="chain" id="PRO_5047011309" description="Right handed beta helix domain-containing protein" evidence="3">
    <location>
        <begin position="19"/>
        <end position="2281"/>
    </location>
</feature>
<protein>
    <recommendedName>
        <fullName evidence="6">Right handed beta helix domain-containing protein</fullName>
    </recommendedName>
</protein>
<gene>
    <name evidence="4" type="ORF">M9Y10_039912</name>
</gene>
<proteinExistence type="predicted"/>
<name>A0ABR2GRT6_9EUKA</name>
<reference evidence="4 5" key="1">
    <citation type="submission" date="2024-04" db="EMBL/GenBank/DDBJ databases">
        <title>Tritrichomonas musculus Genome.</title>
        <authorList>
            <person name="Alves-Ferreira E."/>
            <person name="Grigg M."/>
            <person name="Lorenzi H."/>
            <person name="Galac M."/>
        </authorList>
    </citation>
    <scope>NUCLEOTIDE SEQUENCE [LARGE SCALE GENOMIC DNA]</scope>
    <source>
        <strain evidence="4 5">EAF2021</strain>
    </source>
</reference>
<dbReference type="InterPro" id="IPR011050">
    <property type="entry name" value="Pectin_lyase_fold/virulence"/>
</dbReference>
<evidence type="ECO:0000256" key="2">
    <source>
        <dbReference type="SAM" id="Phobius"/>
    </source>
</evidence>
<dbReference type="SUPFAM" id="SSF51126">
    <property type="entry name" value="Pectin lyase-like"/>
    <property type="match status" value="3"/>
</dbReference>
<dbReference type="PANTHER" id="PTHR35151:SF2">
    <property type="entry name" value="ELONGATION FACTOR 1 BETA CENTRAL ACIDIC REGION EUKARYOTE DOMAIN-CONTAINING PROTEIN"/>
    <property type="match status" value="1"/>
</dbReference>
<comment type="caution">
    <text evidence="4">The sequence shown here is derived from an EMBL/GenBank/DDBJ whole genome shotgun (WGS) entry which is preliminary data.</text>
</comment>
<feature type="compositionally biased region" description="Acidic residues" evidence="1">
    <location>
        <begin position="1924"/>
        <end position="1933"/>
    </location>
</feature>
<accession>A0ABR2GRT6</accession>
<evidence type="ECO:0000256" key="3">
    <source>
        <dbReference type="SAM" id="SignalP"/>
    </source>
</evidence>
<dbReference type="Proteomes" id="UP001470230">
    <property type="component" value="Unassembled WGS sequence"/>
</dbReference>
<dbReference type="EMBL" id="JAPFFF010000067">
    <property type="protein sequence ID" value="KAK8836277.1"/>
    <property type="molecule type" value="Genomic_DNA"/>
</dbReference>
<keyword evidence="2" id="KW-0812">Transmembrane</keyword>
<feature type="transmembrane region" description="Helical" evidence="2">
    <location>
        <begin position="2230"/>
        <end position="2250"/>
    </location>
</feature>